<proteinExistence type="predicted"/>
<keyword evidence="2" id="KW-1185">Reference proteome</keyword>
<dbReference type="AlphaFoldDB" id="W0EBY1"/>
<dbReference type="HOGENOM" id="CLU_2478278_0_0_9"/>
<dbReference type="KEGG" id="dmt:DESME_01205"/>
<dbReference type="Proteomes" id="UP000010847">
    <property type="component" value="Chromosome"/>
</dbReference>
<name>W0EBY1_9FIRM</name>
<evidence type="ECO:0000313" key="1">
    <source>
        <dbReference type="EMBL" id="AHF08380.1"/>
    </source>
</evidence>
<protein>
    <submittedName>
        <fullName evidence="1">Uncharacterized protein</fullName>
    </submittedName>
</protein>
<evidence type="ECO:0000313" key="2">
    <source>
        <dbReference type="Proteomes" id="UP000010847"/>
    </source>
</evidence>
<dbReference type="STRING" id="871968.DESME_01205"/>
<reference evidence="1 2" key="1">
    <citation type="submission" date="2013-12" db="EMBL/GenBank/DDBJ databases">
        <authorList>
            <consortium name="DOE Joint Genome Institute"/>
            <person name="Smidt H."/>
            <person name="Huntemann M."/>
            <person name="Han J."/>
            <person name="Chen A."/>
            <person name="Kyrpides N."/>
            <person name="Mavromatis K."/>
            <person name="Markowitz V."/>
            <person name="Palaniappan K."/>
            <person name="Ivanova N."/>
            <person name="Schaumberg A."/>
            <person name="Pati A."/>
            <person name="Liolios K."/>
            <person name="Nordberg H.P."/>
            <person name="Cantor M.N."/>
            <person name="Hua S.X."/>
            <person name="Woyke T."/>
        </authorList>
    </citation>
    <scope>NUCLEOTIDE SEQUENCE [LARGE SCALE GENOMIC DNA]</scope>
    <source>
        <strain evidence="2">DSM 15288</strain>
    </source>
</reference>
<gene>
    <name evidence="1" type="ORF">DESME_01205</name>
</gene>
<organism evidence="1 2">
    <name type="scientific">Desulfitobacterium metallireducens DSM 15288</name>
    <dbReference type="NCBI Taxonomy" id="871968"/>
    <lineage>
        <taxon>Bacteria</taxon>
        <taxon>Bacillati</taxon>
        <taxon>Bacillota</taxon>
        <taxon>Clostridia</taxon>
        <taxon>Eubacteriales</taxon>
        <taxon>Desulfitobacteriaceae</taxon>
        <taxon>Desulfitobacterium</taxon>
    </lineage>
</organism>
<accession>W0EBY1</accession>
<dbReference type="EMBL" id="CP007032">
    <property type="protein sequence ID" value="AHF08380.1"/>
    <property type="molecule type" value="Genomic_DNA"/>
</dbReference>
<sequence>MSNVRWENLEQDRKRNVDHQYSLGDLLNDIGVPITKGDYVEHTSKPGVPLLVVRGPYPSKLGNLCLDVREPKAKKASRVQLENVYRV</sequence>